<dbReference type="GO" id="GO:0030170">
    <property type="term" value="F:pyridoxal phosphate binding"/>
    <property type="evidence" value="ECO:0007669"/>
    <property type="project" value="InterPro"/>
</dbReference>
<keyword evidence="3" id="KW-0663">Pyridoxal phosphate</keyword>
<dbReference type="SUPFAM" id="SSF53383">
    <property type="entry name" value="PLP-dependent transferases"/>
    <property type="match status" value="1"/>
</dbReference>
<evidence type="ECO:0000256" key="2">
    <source>
        <dbReference type="ARBA" id="ARBA00012224"/>
    </source>
</evidence>
<dbReference type="GO" id="GO:0047804">
    <property type="term" value="F:cysteine-S-conjugate beta-lyase activity"/>
    <property type="evidence" value="ECO:0007669"/>
    <property type="project" value="UniProtKB-EC"/>
</dbReference>
<keyword evidence="9" id="KW-1185">Reference proteome</keyword>
<dbReference type="AlphaFoldDB" id="A0A1L3MGN7"/>
<dbReference type="EMBL" id="CP013290">
    <property type="protein sequence ID" value="APH01396.1"/>
    <property type="molecule type" value="Genomic_DNA"/>
</dbReference>
<dbReference type="InterPro" id="IPR004839">
    <property type="entry name" value="Aminotransferase_I/II_large"/>
</dbReference>
<evidence type="ECO:0000313" key="7">
    <source>
        <dbReference type="EMBL" id="APH01396.1"/>
    </source>
</evidence>
<feature type="domain" description="Aminotransferase class I/classII large" evidence="6">
    <location>
        <begin position="65"/>
        <end position="370"/>
    </location>
</feature>
<dbReference type="InterPro" id="IPR015421">
    <property type="entry name" value="PyrdxlP-dep_Trfase_major"/>
</dbReference>
<dbReference type="GO" id="GO:0008483">
    <property type="term" value="F:transaminase activity"/>
    <property type="evidence" value="ECO:0007669"/>
    <property type="project" value="UniProtKB-KW"/>
</dbReference>
<keyword evidence="4" id="KW-0456">Lyase</keyword>
<evidence type="ECO:0000259" key="6">
    <source>
        <dbReference type="Pfam" id="PF00155"/>
    </source>
</evidence>
<dbReference type="Pfam" id="PF00155">
    <property type="entry name" value="Aminotran_1_2"/>
    <property type="match status" value="1"/>
</dbReference>
<reference evidence="8 10" key="2">
    <citation type="submission" date="2020-10" db="EMBL/GenBank/DDBJ databases">
        <title>Janibacter indicus TT2 genome sequence.</title>
        <authorList>
            <person name="Lee K."/>
            <person name="Ganzorig M."/>
        </authorList>
    </citation>
    <scope>NUCLEOTIDE SEQUENCE [LARGE SCALE GENOMIC DNA]</scope>
    <source>
        <strain evidence="8 10">TT2</strain>
    </source>
</reference>
<protein>
    <recommendedName>
        <fullName evidence="2">cysteine-S-conjugate beta-lyase</fullName>
        <ecNumber evidence="2">4.4.1.13</ecNumber>
    </recommendedName>
</protein>
<dbReference type="CDD" id="cd00609">
    <property type="entry name" value="AAT_like"/>
    <property type="match status" value="1"/>
</dbReference>
<comment type="similarity">
    <text evidence="5">Belongs to the class-II pyridoxal-phosphate-dependent aminotransferase family. MalY/PatB cystathionine beta-lyase subfamily.</text>
</comment>
<keyword evidence="8" id="KW-0808">Transferase</keyword>
<dbReference type="Gene3D" id="3.40.640.10">
    <property type="entry name" value="Type I PLP-dependent aspartate aminotransferase-like (Major domain)"/>
    <property type="match status" value="1"/>
</dbReference>
<dbReference type="PANTHER" id="PTHR43525:SF2">
    <property type="entry name" value="CYSTATHIONINE BETA-LYASE-RELATED"/>
    <property type="match status" value="1"/>
</dbReference>
<proteinExistence type="inferred from homology"/>
<dbReference type="KEGG" id="jte:ASJ30_07470"/>
<sequence length="375" mass="40456">MDRRVLTLDEATCRRRTSIKWRLHPEDVLPLWVAEMDVLPAPGIADELARITRDGDLGYPVNEPYLEALADFYRECGADVDPGRMRPVADVMSGMKAALAVMTDPGDPVYIAVPVYPPFHAVVAELGRRLVTVPLTEEGRLDASALEEAFARDGRGALMLANPHNPTGVVPTADELRAVAEVADRHGVRVVSDEVHAPLVLPGASFTPALAVPEAQGWLSVISAAKGWNLAAVKAAGIAAGTAADDLLAALPEGLGYTTSHLAVRLHTVALEQDRSWLVDLVTDLDANRTLLAQLLERHLPSVHWRPVEATYLAWLDLRELDLGDDPAVRLRQDARVALMSGPPFGAGEGHARLNFATSPQILEEAILRIAASLQ</sequence>
<evidence type="ECO:0000256" key="3">
    <source>
        <dbReference type="ARBA" id="ARBA00022898"/>
    </source>
</evidence>
<evidence type="ECO:0000256" key="4">
    <source>
        <dbReference type="ARBA" id="ARBA00023239"/>
    </source>
</evidence>
<reference evidence="7 9" key="1">
    <citation type="submission" date="2015-11" db="EMBL/GenBank/DDBJ databases">
        <authorList>
            <person name="Zhang Y."/>
            <person name="Guo Z."/>
        </authorList>
    </citation>
    <scope>NUCLEOTIDE SEQUENCE [LARGE SCALE GENOMIC DNA]</scope>
    <source>
        <strain evidence="7 9">YFY001</strain>
    </source>
</reference>
<dbReference type="PANTHER" id="PTHR43525">
    <property type="entry name" value="PROTEIN MALY"/>
    <property type="match status" value="1"/>
</dbReference>
<dbReference type="Proteomes" id="UP000182938">
    <property type="component" value="Chromosome"/>
</dbReference>
<evidence type="ECO:0000313" key="10">
    <source>
        <dbReference type="Proteomes" id="UP000593998"/>
    </source>
</evidence>
<evidence type="ECO:0000313" key="9">
    <source>
        <dbReference type="Proteomes" id="UP000182938"/>
    </source>
</evidence>
<dbReference type="InterPro" id="IPR051798">
    <property type="entry name" value="Class-II_PLP-Dep_Aminotrans"/>
</dbReference>
<gene>
    <name evidence="7" type="ORF">ASJ30_07470</name>
    <name evidence="8" type="ORF">IGS73_08510</name>
</gene>
<organism evidence="7 9">
    <name type="scientific">Janibacter indicus</name>
    <dbReference type="NCBI Taxonomy" id="857417"/>
    <lineage>
        <taxon>Bacteria</taxon>
        <taxon>Bacillati</taxon>
        <taxon>Actinomycetota</taxon>
        <taxon>Actinomycetes</taxon>
        <taxon>Micrococcales</taxon>
        <taxon>Intrasporangiaceae</taxon>
        <taxon>Janibacter</taxon>
    </lineage>
</organism>
<dbReference type="InterPro" id="IPR015424">
    <property type="entry name" value="PyrdxlP-dep_Trfase"/>
</dbReference>
<keyword evidence="8" id="KW-0032">Aminotransferase</keyword>
<dbReference type="EC" id="4.4.1.13" evidence="2"/>
<accession>A0A1L3MGN7</accession>
<dbReference type="EMBL" id="CP062789">
    <property type="protein sequence ID" value="QOK24349.1"/>
    <property type="molecule type" value="Genomic_DNA"/>
</dbReference>
<evidence type="ECO:0000256" key="1">
    <source>
        <dbReference type="ARBA" id="ARBA00001933"/>
    </source>
</evidence>
<comment type="cofactor">
    <cofactor evidence="1">
        <name>pyridoxal 5'-phosphate</name>
        <dbReference type="ChEBI" id="CHEBI:597326"/>
    </cofactor>
</comment>
<evidence type="ECO:0000256" key="5">
    <source>
        <dbReference type="ARBA" id="ARBA00037974"/>
    </source>
</evidence>
<dbReference type="Proteomes" id="UP000593998">
    <property type="component" value="Chromosome"/>
</dbReference>
<evidence type="ECO:0000313" key="8">
    <source>
        <dbReference type="EMBL" id="QOK24349.1"/>
    </source>
</evidence>
<dbReference type="RefSeq" id="WP_072624547.1">
    <property type="nucleotide sequence ID" value="NZ_CP013290.1"/>
</dbReference>
<dbReference type="InterPro" id="IPR015422">
    <property type="entry name" value="PyrdxlP-dep_Trfase_small"/>
</dbReference>
<name>A0A1L3MGN7_9MICO</name>
<dbReference type="Gene3D" id="3.90.1150.10">
    <property type="entry name" value="Aspartate Aminotransferase, domain 1"/>
    <property type="match status" value="1"/>
</dbReference>